<evidence type="ECO:0000259" key="9">
    <source>
        <dbReference type="Pfam" id="PF02953"/>
    </source>
</evidence>
<dbReference type="Gene3D" id="1.10.287.810">
    <property type="entry name" value="Mitochondrial import inner membrane translocase subunit tim13 like domains"/>
    <property type="match status" value="1"/>
</dbReference>
<dbReference type="GO" id="GO:0046872">
    <property type="term" value="F:metal ion binding"/>
    <property type="evidence" value="ECO:0007669"/>
    <property type="project" value="UniProtKB-KW"/>
</dbReference>
<accession>A0A7S3DHE5</accession>
<dbReference type="InterPro" id="IPR004217">
    <property type="entry name" value="Tim10-like"/>
</dbReference>
<evidence type="ECO:0000256" key="2">
    <source>
        <dbReference type="ARBA" id="ARBA00022723"/>
    </source>
</evidence>
<keyword evidence="8" id="KW-0143">Chaperone</keyword>
<comment type="subcellular location">
    <subcellularLocation>
        <location evidence="8">Mitochondrion inner membrane</location>
        <topology evidence="8">Peripheral membrane protein</topology>
        <orientation evidence="8">Intermembrane side</orientation>
    </subcellularLocation>
</comment>
<dbReference type="PANTHER" id="PTHR13172">
    <property type="entry name" value="MITOCHONDRIAL IMPORT INNER MEMBRANE TRANSLOCASE SUBUNIT TIM9B"/>
    <property type="match status" value="1"/>
</dbReference>
<evidence type="ECO:0000256" key="5">
    <source>
        <dbReference type="ARBA" id="ARBA00023010"/>
    </source>
</evidence>
<name>A0A7S3DHE5_9EUKA</name>
<keyword evidence="8" id="KW-0472">Membrane</keyword>
<dbReference type="InterPro" id="IPR035427">
    <property type="entry name" value="Tim10-like_dom_sf"/>
</dbReference>
<evidence type="ECO:0000256" key="1">
    <source>
        <dbReference type="ARBA" id="ARBA00022448"/>
    </source>
</evidence>
<gene>
    <name evidence="10" type="ORF">PBIL07802_LOCUS19521</name>
</gene>
<dbReference type="GO" id="GO:0015031">
    <property type="term" value="P:protein transport"/>
    <property type="evidence" value="ECO:0007669"/>
    <property type="project" value="UniProtKB-KW"/>
</dbReference>
<comment type="domain">
    <text evidence="8">The twin CX3C motif contains 4 conserved Cys residues that form 2 disulfide bonds in the mitochondrial intermembrane space.</text>
</comment>
<sequence length="102" mass="11827">MEALLSQLSDSDKATMLKEMENQQVQDQIRMFNSMVERCFSECVHAFRGKSLDEKEEKCMSQCSQKFLKHSQRVGMRFAEIQQNETEKLQSKMAEAQAKRGA</sequence>
<evidence type="ECO:0000256" key="3">
    <source>
        <dbReference type="ARBA" id="ARBA00022833"/>
    </source>
</evidence>
<dbReference type="EMBL" id="HBIB01030061">
    <property type="protein sequence ID" value="CAE0257262.1"/>
    <property type="molecule type" value="Transcribed_RNA"/>
</dbReference>
<keyword evidence="6 8" id="KW-0496">Mitochondrion</keyword>
<organism evidence="10">
    <name type="scientific">Palpitomonas bilix</name>
    <dbReference type="NCBI Taxonomy" id="652834"/>
    <lineage>
        <taxon>Eukaryota</taxon>
        <taxon>Eukaryota incertae sedis</taxon>
    </lineage>
</organism>
<keyword evidence="8" id="KW-0999">Mitochondrion inner membrane</keyword>
<evidence type="ECO:0000256" key="8">
    <source>
        <dbReference type="RuleBase" id="RU367043"/>
    </source>
</evidence>
<comment type="subunit">
    <text evidence="8">Heterohexamer.</text>
</comment>
<keyword evidence="7 8" id="KW-1015">Disulfide bond</keyword>
<keyword evidence="3" id="KW-0862">Zinc</keyword>
<dbReference type="GO" id="GO:0005743">
    <property type="term" value="C:mitochondrial inner membrane"/>
    <property type="evidence" value="ECO:0007669"/>
    <property type="project" value="UniProtKB-SubCell"/>
</dbReference>
<comment type="function">
    <text evidence="8">Mitochondrial intermembrane chaperone that participates in the import and insertion of some multi-pass transmembrane proteins into the mitochondrial inner membrane. Also required for the transfer of beta-barrel precursors from the TOM complex to the sorting and assembly machinery (SAM complex) of the outer membrane. Acts as a chaperone-like protein that protects the hydrophobic precursors from aggregation and guide them through the mitochondrial intermembrane space.</text>
</comment>
<reference evidence="10" key="1">
    <citation type="submission" date="2021-01" db="EMBL/GenBank/DDBJ databases">
        <authorList>
            <person name="Corre E."/>
            <person name="Pelletier E."/>
            <person name="Niang G."/>
            <person name="Scheremetjew M."/>
            <person name="Finn R."/>
            <person name="Kale V."/>
            <person name="Holt S."/>
            <person name="Cochrane G."/>
            <person name="Meng A."/>
            <person name="Brown T."/>
            <person name="Cohen L."/>
        </authorList>
    </citation>
    <scope>NUCLEOTIDE SEQUENCE</scope>
    <source>
        <strain evidence="10">NIES-2562</strain>
    </source>
</reference>
<evidence type="ECO:0000256" key="6">
    <source>
        <dbReference type="ARBA" id="ARBA00023128"/>
    </source>
</evidence>
<evidence type="ECO:0000313" key="10">
    <source>
        <dbReference type="EMBL" id="CAE0257262.1"/>
    </source>
</evidence>
<evidence type="ECO:0000256" key="7">
    <source>
        <dbReference type="ARBA" id="ARBA00023157"/>
    </source>
</evidence>
<dbReference type="AlphaFoldDB" id="A0A7S3DHE5"/>
<dbReference type="SUPFAM" id="SSF144122">
    <property type="entry name" value="Tim10-like"/>
    <property type="match status" value="1"/>
</dbReference>
<feature type="domain" description="Tim10-like" evidence="9">
    <location>
        <begin position="19"/>
        <end position="80"/>
    </location>
</feature>
<keyword evidence="1 8" id="KW-0813">Transport</keyword>
<keyword evidence="2" id="KW-0479">Metal-binding</keyword>
<proteinExistence type="inferred from homology"/>
<dbReference type="Pfam" id="PF02953">
    <property type="entry name" value="zf-Tim10_DDP"/>
    <property type="match status" value="1"/>
</dbReference>
<comment type="similarity">
    <text evidence="8">Belongs to the small Tim family.</text>
</comment>
<keyword evidence="4 8" id="KW-0653">Protein transport</keyword>
<protein>
    <recommendedName>
        <fullName evidence="8">Mitochondrial import inner membrane translocase subunit</fullName>
    </recommendedName>
</protein>
<evidence type="ECO:0000256" key="4">
    <source>
        <dbReference type="ARBA" id="ARBA00022927"/>
    </source>
</evidence>
<dbReference type="InterPro" id="IPR050673">
    <property type="entry name" value="Mito_inner_translocase_sub"/>
</dbReference>
<keyword evidence="5 8" id="KW-0811">Translocation</keyword>